<evidence type="ECO:0000313" key="2">
    <source>
        <dbReference type="Proteomes" id="UP000252586"/>
    </source>
</evidence>
<dbReference type="RefSeq" id="WP_067505221.1">
    <property type="nucleotide sequence ID" value="NZ_QNRE01000011.1"/>
</dbReference>
<accession>A0A366DBY5</accession>
<dbReference type="OrthoDB" id="5069709at2"/>
<gene>
    <name evidence="1" type="ORF">DFR74_111233</name>
</gene>
<keyword evidence="2" id="KW-1185">Reference proteome</keyword>
<dbReference type="EMBL" id="QNRE01000011">
    <property type="protein sequence ID" value="RBO87526.1"/>
    <property type="molecule type" value="Genomic_DNA"/>
</dbReference>
<organism evidence="1 2">
    <name type="scientific">Nocardia puris</name>
    <dbReference type="NCBI Taxonomy" id="208602"/>
    <lineage>
        <taxon>Bacteria</taxon>
        <taxon>Bacillati</taxon>
        <taxon>Actinomycetota</taxon>
        <taxon>Actinomycetes</taxon>
        <taxon>Mycobacteriales</taxon>
        <taxon>Nocardiaceae</taxon>
        <taxon>Nocardia</taxon>
    </lineage>
</organism>
<comment type="caution">
    <text evidence="1">The sequence shown here is derived from an EMBL/GenBank/DDBJ whole genome shotgun (WGS) entry which is preliminary data.</text>
</comment>
<evidence type="ECO:0008006" key="3">
    <source>
        <dbReference type="Google" id="ProtNLM"/>
    </source>
</evidence>
<name>A0A366DBY5_9NOCA</name>
<evidence type="ECO:0000313" key="1">
    <source>
        <dbReference type="EMBL" id="RBO87526.1"/>
    </source>
</evidence>
<dbReference type="AlphaFoldDB" id="A0A366DBY5"/>
<proteinExistence type="predicted"/>
<sequence>MTTPFLTDPARIDNSLIETGTDSRNAYHQSGPLGLFVTTSDSSDTLGMTRGLTLFEGFDEIQDGMNRGDPGVFELGVVAVGLEMAAMYSDPVAYVAGQIVSWMLEHIKPVREVFDKLAGNPDMIKAYSQSWTNIGNHVEEVACDMKAAVTGDTAKWEGLAANAYRVYAGVQTAQVASLAAASYGLAELTRAMGEIIGGVRTAVRDILAGIAGKLVSWTLKLAFSVGTATPLVISEAVAKIAETISDVSLLLKALAKDVKEFGTTAVAIRDLIDGLYKALAGKDSQNTKAVLGLIT</sequence>
<dbReference type="Proteomes" id="UP000252586">
    <property type="component" value="Unassembled WGS sequence"/>
</dbReference>
<protein>
    <recommendedName>
        <fullName evidence="3">Excreted virulence factor EspC (Type VII ESX diderm)</fullName>
    </recommendedName>
</protein>
<dbReference type="STRING" id="1210090.GCA_001613185_01430"/>
<reference evidence="1 2" key="1">
    <citation type="submission" date="2018-06" db="EMBL/GenBank/DDBJ databases">
        <title>Genomic Encyclopedia of Type Strains, Phase IV (KMG-IV): sequencing the most valuable type-strain genomes for metagenomic binning, comparative biology and taxonomic classification.</title>
        <authorList>
            <person name="Goeker M."/>
        </authorList>
    </citation>
    <scope>NUCLEOTIDE SEQUENCE [LARGE SCALE GENOMIC DNA]</scope>
    <source>
        <strain evidence="1 2">DSM 44599</strain>
    </source>
</reference>